<evidence type="ECO:0000256" key="2">
    <source>
        <dbReference type="ARBA" id="ARBA00022723"/>
    </source>
</evidence>
<evidence type="ECO:0000259" key="9">
    <source>
        <dbReference type="PROSITE" id="PS50157"/>
    </source>
</evidence>
<evidence type="ECO:0000256" key="3">
    <source>
        <dbReference type="ARBA" id="ARBA00022737"/>
    </source>
</evidence>
<feature type="domain" description="C2H2-type" evidence="9">
    <location>
        <begin position="221"/>
        <end position="254"/>
    </location>
</feature>
<name>A0A550CI55_9AGAR</name>
<dbReference type="InterPro" id="IPR013087">
    <property type="entry name" value="Znf_C2H2_type"/>
</dbReference>
<comment type="subcellular location">
    <subcellularLocation>
        <location evidence="1">Nucleus</location>
    </subcellularLocation>
</comment>
<reference evidence="10 11" key="1">
    <citation type="journal article" date="2019" name="New Phytol.">
        <title>Comparative genomics reveals unique wood-decay strategies and fruiting body development in the Schizophyllaceae.</title>
        <authorList>
            <person name="Almasi E."/>
            <person name="Sahu N."/>
            <person name="Krizsan K."/>
            <person name="Balint B."/>
            <person name="Kovacs G.M."/>
            <person name="Kiss B."/>
            <person name="Cseklye J."/>
            <person name="Drula E."/>
            <person name="Henrissat B."/>
            <person name="Nagy I."/>
            <person name="Chovatia M."/>
            <person name="Adam C."/>
            <person name="LaButti K."/>
            <person name="Lipzen A."/>
            <person name="Riley R."/>
            <person name="Grigoriev I.V."/>
            <person name="Nagy L.G."/>
        </authorList>
    </citation>
    <scope>NUCLEOTIDE SEQUENCE [LARGE SCALE GENOMIC DNA]</scope>
    <source>
        <strain evidence="10 11">NL-1724</strain>
    </source>
</reference>
<evidence type="ECO:0000313" key="11">
    <source>
        <dbReference type="Proteomes" id="UP000320762"/>
    </source>
</evidence>
<dbReference type="GO" id="GO:0000981">
    <property type="term" value="F:DNA-binding transcription factor activity, RNA polymerase II-specific"/>
    <property type="evidence" value="ECO:0007669"/>
    <property type="project" value="TreeGrafter"/>
</dbReference>
<dbReference type="PANTHER" id="PTHR10032">
    <property type="entry name" value="ZINC FINGER PROTEIN WITH KRAB AND SCAN DOMAINS"/>
    <property type="match status" value="1"/>
</dbReference>
<dbReference type="OrthoDB" id="3437960at2759"/>
<dbReference type="SUPFAM" id="SSF57667">
    <property type="entry name" value="beta-beta-alpha zinc fingers"/>
    <property type="match status" value="1"/>
</dbReference>
<evidence type="ECO:0000256" key="6">
    <source>
        <dbReference type="ARBA" id="ARBA00023242"/>
    </source>
</evidence>
<feature type="region of interest" description="Disordered" evidence="8">
    <location>
        <begin position="1"/>
        <end position="79"/>
    </location>
</feature>
<dbReference type="PROSITE" id="PS00028">
    <property type="entry name" value="ZINC_FINGER_C2H2_1"/>
    <property type="match status" value="1"/>
</dbReference>
<feature type="compositionally biased region" description="Low complexity" evidence="8">
    <location>
        <begin position="20"/>
        <end position="55"/>
    </location>
</feature>
<dbReference type="Pfam" id="PF00096">
    <property type="entry name" value="zf-C2H2"/>
    <property type="match status" value="2"/>
</dbReference>
<evidence type="ECO:0000256" key="8">
    <source>
        <dbReference type="SAM" id="MobiDB-lite"/>
    </source>
</evidence>
<comment type="caution">
    <text evidence="10">The sequence shown here is derived from an EMBL/GenBank/DDBJ whole genome shotgun (WGS) entry which is preliminary data.</text>
</comment>
<dbReference type="GO" id="GO:0005634">
    <property type="term" value="C:nucleus"/>
    <property type="evidence" value="ECO:0007669"/>
    <property type="project" value="UniProtKB-SubCell"/>
</dbReference>
<sequence length="259" mass="27927">MRASASAPSLNSHFPLFQTSPDSFPPSRASFPPQSSFPSQPSFPLQPSFSPYSPQASFLPGSSLTSISNSHNPHSEFYLPPLDLPFPFPASTSSMPAPSISPILDTTLLDAAPTSASSNSRSASPTSQQRSSGASATHSPRASATRSPESTTRRPSGSPASHLSVARPQVTTGAIARASSKRRCREVWSNSDIRCPHCGSTFTKRHNLRNHIRSHLDLREYVCEYCQAAFNNPGGLYRHRRSKGTCNVQRDEDGRAGSD</sequence>
<evidence type="ECO:0000256" key="7">
    <source>
        <dbReference type="PROSITE-ProRule" id="PRU00042"/>
    </source>
</evidence>
<evidence type="ECO:0000256" key="4">
    <source>
        <dbReference type="ARBA" id="ARBA00022771"/>
    </source>
</evidence>
<keyword evidence="2" id="KW-0479">Metal-binding</keyword>
<dbReference type="PANTHER" id="PTHR10032:SF271">
    <property type="entry name" value="RH12261P-RELATED"/>
    <property type="match status" value="1"/>
</dbReference>
<keyword evidence="11" id="KW-1185">Reference proteome</keyword>
<dbReference type="PROSITE" id="PS50157">
    <property type="entry name" value="ZINC_FINGER_C2H2_2"/>
    <property type="match status" value="2"/>
</dbReference>
<dbReference type="Gene3D" id="3.30.160.60">
    <property type="entry name" value="Classic Zinc Finger"/>
    <property type="match status" value="1"/>
</dbReference>
<dbReference type="GO" id="GO:0000978">
    <property type="term" value="F:RNA polymerase II cis-regulatory region sequence-specific DNA binding"/>
    <property type="evidence" value="ECO:0007669"/>
    <property type="project" value="TreeGrafter"/>
</dbReference>
<dbReference type="InterPro" id="IPR027756">
    <property type="entry name" value="Ovo-like"/>
</dbReference>
<feature type="region of interest" description="Disordered" evidence="8">
    <location>
        <begin position="112"/>
        <end position="181"/>
    </location>
</feature>
<keyword evidence="5" id="KW-0862">Zinc</keyword>
<evidence type="ECO:0000256" key="5">
    <source>
        <dbReference type="ARBA" id="ARBA00022833"/>
    </source>
</evidence>
<dbReference type="Proteomes" id="UP000320762">
    <property type="component" value="Unassembled WGS sequence"/>
</dbReference>
<feature type="compositionally biased region" description="Polar residues" evidence="8">
    <location>
        <begin position="128"/>
        <end position="161"/>
    </location>
</feature>
<accession>A0A550CI55</accession>
<keyword evidence="6" id="KW-0539">Nucleus</keyword>
<dbReference type="InterPro" id="IPR036236">
    <property type="entry name" value="Znf_C2H2_sf"/>
</dbReference>
<dbReference type="EMBL" id="VDMD01000007">
    <property type="protein sequence ID" value="TRM64491.1"/>
    <property type="molecule type" value="Genomic_DNA"/>
</dbReference>
<feature type="compositionally biased region" description="Polar residues" evidence="8">
    <location>
        <begin position="60"/>
        <end position="72"/>
    </location>
</feature>
<protein>
    <recommendedName>
        <fullName evidence="9">C2H2-type domain-containing protein</fullName>
    </recommendedName>
</protein>
<dbReference type="AlphaFoldDB" id="A0A550CI55"/>
<evidence type="ECO:0000313" key="10">
    <source>
        <dbReference type="EMBL" id="TRM64491.1"/>
    </source>
</evidence>
<keyword evidence="3" id="KW-0677">Repeat</keyword>
<organism evidence="10 11">
    <name type="scientific">Schizophyllum amplum</name>
    <dbReference type="NCBI Taxonomy" id="97359"/>
    <lineage>
        <taxon>Eukaryota</taxon>
        <taxon>Fungi</taxon>
        <taxon>Dikarya</taxon>
        <taxon>Basidiomycota</taxon>
        <taxon>Agaricomycotina</taxon>
        <taxon>Agaricomycetes</taxon>
        <taxon>Agaricomycetidae</taxon>
        <taxon>Agaricales</taxon>
        <taxon>Schizophyllaceae</taxon>
        <taxon>Schizophyllum</taxon>
    </lineage>
</organism>
<gene>
    <name evidence="10" type="ORF">BD626DRAFT_492009</name>
</gene>
<evidence type="ECO:0000256" key="1">
    <source>
        <dbReference type="ARBA" id="ARBA00004123"/>
    </source>
</evidence>
<dbReference type="GO" id="GO:0008270">
    <property type="term" value="F:zinc ion binding"/>
    <property type="evidence" value="ECO:0007669"/>
    <property type="project" value="UniProtKB-KW"/>
</dbReference>
<proteinExistence type="predicted"/>
<feature type="domain" description="C2H2-type" evidence="9">
    <location>
        <begin position="193"/>
        <end position="220"/>
    </location>
</feature>
<keyword evidence="4 7" id="KW-0863">Zinc-finger</keyword>
<dbReference type="SMART" id="SM00355">
    <property type="entry name" value="ZnF_C2H2"/>
    <property type="match status" value="2"/>
</dbReference>
<feature type="compositionally biased region" description="Polar residues" evidence="8">
    <location>
        <begin position="1"/>
        <end position="12"/>
    </location>
</feature>
<dbReference type="STRING" id="97359.A0A550CI55"/>
<feature type="compositionally biased region" description="Low complexity" evidence="8">
    <location>
        <begin position="112"/>
        <end position="127"/>
    </location>
</feature>